<feature type="chain" id="PRO_5040376365" description="Glycoprotein" evidence="1">
    <location>
        <begin position="17"/>
        <end position="496"/>
    </location>
</feature>
<feature type="signal peptide" evidence="1">
    <location>
        <begin position="1"/>
        <end position="16"/>
    </location>
</feature>
<evidence type="ECO:0000313" key="3">
    <source>
        <dbReference type="Proteomes" id="UP001152759"/>
    </source>
</evidence>
<gene>
    <name evidence="2" type="ORF">BEMITA_LOCUS3109</name>
</gene>
<protein>
    <recommendedName>
        <fullName evidence="4">Glycoprotein</fullName>
    </recommendedName>
</protein>
<dbReference type="EMBL" id="OU963871">
    <property type="protein sequence ID" value="CAH0383684.1"/>
    <property type="molecule type" value="Genomic_DNA"/>
</dbReference>
<dbReference type="Proteomes" id="UP001152759">
    <property type="component" value="Chromosome 10"/>
</dbReference>
<organism evidence="2 3">
    <name type="scientific">Bemisia tabaci</name>
    <name type="common">Sweetpotato whitefly</name>
    <name type="synonym">Aleurodes tabaci</name>
    <dbReference type="NCBI Taxonomy" id="7038"/>
    <lineage>
        <taxon>Eukaryota</taxon>
        <taxon>Metazoa</taxon>
        <taxon>Ecdysozoa</taxon>
        <taxon>Arthropoda</taxon>
        <taxon>Hexapoda</taxon>
        <taxon>Insecta</taxon>
        <taxon>Pterygota</taxon>
        <taxon>Neoptera</taxon>
        <taxon>Paraneoptera</taxon>
        <taxon>Hemiptera</taxon>
        <taxon>Sternorrhyncha</taxon>
        <taxon>Aleyrodoidea</taxon>
        <taxon>Aleyrodidae</taxon>
        <taxon>Aleyrodinae</taxon>
        <taxon>Bemisia</taxon>
    </lineage>
</organism>
<proteinExistence type="predicted"/>
<dbReference type="AlphaFoldDB" id="A0A9P0A5P0"/>
<evidence type="ECO:0000256" key="1">
    <source>
        <dbReference type="SAM" id="SignalP"/>
    </source>
</evidence>
<dbReference type="Pfam" id="PF24664">
    <property type="entry name" value="Monjiviricetes_fusion"/>
    <property type="match status" value="1"/>
</dbReference>
<evidence type="ECO:0008006" key="4">
    <source>
        <dbReference type="Google" id="ProtNLM"/>
    </source>
</evidence>
<accession>A0A9P0A5P0</accession>
<keyword evidence="1" id="KW-0732">Signal</keyword>
<evidence type="ECO:0000313" key="2">
    <source>
        <dbReference type="EMBL" id="CAH0383684.1"/>
    </source>
</evidence>
<sequence>MWYFALCFPVVAGLTAFDCARPGEVHTFSYEPLGDCDLPTNDSWTATPWTGTVLQFPEFVDRPHRTCRLELRQYTMYCTYSNNPTQLEVLTDDFTPVTYQLTERECLDAWQYSKTKLQGAEVSVTAPGVTKILIGPNLDDAGFCTSSRSTSKILKGVLELEMSAVREFAITHMGEGHRTLDGSTLNWSPTGLSSHTLDGIIVLTNNPPKTECNWKVVQPGEGTIVIASTHKRDLVIQRKTAAFTLLDPITLCGLEVHPTTDPLVFVSNTSGLAIPKIDHQFQGSLNTLLRAGLAGQEFLTKLALGSTTQTILRNQCLLEQMVRTSIVQAARKHPELAALTITGSPGWILYPAGHGVRLKACSEFPVAIIEQPTCHADIPVQLENTTQIMYMDALNRTLLPSSYEISCADPTLPIVKIRSTLCTIYHKYIQRRGPGEVHTFSYEPLGDCDLPTNDSWTATPWTGTVLQFPEFRYFLWSSYTSSFPSHKGASGPPHEL</sequence>
<keyword evidence="3" id="KW-1185">Reference proteome</keyword>
<name>A0A9P0A5P0_BEMTA</name>
<reference evidence="2" key="1">
    <citation type="submission" date="2021-12" db="EMBL/GenBank/DDBJ databases">
        <authorList>
            <person name="King R."/>
        </authorList>
    </citation>
    <scope>NUCLEOTIDE SEQUENCE</scope>
</reference>